<gene>
    <name evidence="1" type="ORF">HAHE_37890</name>
</gene>
<accession>A0ABN6H8D2</accession>
<dbReference type="Proteomes" id="UP001374893">
    <property type="component" value="Chromosome"/>
</dbReference>
<protein>
    <recommendedName>
        <fullName evidence="3">Sulfotransferase family protein</fullName>
    </recommendedName>
</protein>
<evidence type="ECO:0000313" key="2">
    <source>
        <dbReference type="Proteomes" id="UP001374893"/>
    </source>
</evidence>
<proteinExistence type="predicted"/>
<evidence type="ECO:0008006" key="3">
    <source>
        <dbReference type="Google" id="ProtNLM"/>
    </source>
</evidence>
<dbReference type="SUPFAM" id="SSF52540">
    <property type="entry name" value="P-loop containing nucleoside triphosphate hydrolases"/>
    <property type="match status" value="1"/>
</dbReference>
<sequence length="317" mass="36055">MLSLPRAGSTLLQRLMLASGRCATLGEPSLLLRFLGGDEVIARRATYWESLVETAEADIRKEWPEFDASYREGVAALMQRVYHGLAGGKEWFLDKTPRYTLIAEELRKTFPDAKFVVLWRHPLAVAASICQTYRDGSWCPDEFGIDLHEGLGRLMRFAEAHRESICEVRYEDLVSEPGPVLKRLGDYLGWPELEAAGEEELPASAGGTLGDSTGVKSYSKVSQDSRDKWIGQVDNWYRRAWCRDYWSSIDSAGLGRLGYEMPDEIASPGWWSGGVIKGVGDMLSARRRIRRRIEHPTWLPRFSKEFRRKRGYGVLFR</sequence>
<dbReference type="Gene3D" id="3.40.50.300">
    <property type="entry name" value="P-loop containing nucleotide triphosphate hydrolases"/>
    <property type="match status" value="1"/>
</dbReference>
<evidence type="ECO:0000313" key="1">
    <source>
        <dbReference type="EMBL" id="BCX49881.1"/>
    </source>
</evidence>
<dbReference type="Pfam" id="PF13469">
    <property type="entry name" value="Sulfotransfer_3"/>
    <property type="match status" value="1"/>
</dbReference>
<keyword evidence="2" id="KW-1185">Reference proteome</keyword>
<name>A0ABN6H8D2_9BACT</name>
<dbReference type="InterPro" id="IPR027417">
    <property type="entry name" value="P-loop_NTPase"/>
</dbReference>
<reference evidence="1 2" key="1">
    <citation type="submission" date="2021-06" db="EMBL/GenBank/DDBJ databases">
        <title>Complete genome of Haloferula helveola possessing various polysaccharide degrading enzymes.</title>
        <authorList>
            <person name="Takami H."/>
            <person name="Huang C."/>
            <person name="Hamasaki K."/>
        </authorList>
    </citation>
    <scope>NUCLEOTIDE SEQUENCE [LARGE SCALE GENOMIC DNA]</scope>
    <source>
        <strain evidence="1 2">CN-1</strain>
    </source>
</reference>
<organism evidence="1 2">
    <name type="scientific">Haloferula helveola</name>
    <dbReference type="NCBI Taxonomy" id="490095"/>
    <lineage>
        <taxon>Bacteria</taxon>
        <taxon>Pseudomonadati</taxon>
        <taxon>Verrucomicrobiota</taxon>
        <taxon>Verrucomicrobiia</taxon>
        <taxon>Verrucomicrobiales</taxon>
        <taxon>Verrucomicrobiaceae</taxon>
        <taxon>Haloferula</taxon>
    </lineage>
</organism>
<dbReference type="EMBL" id="AP024702">
    <property type="protein sequence ID" value="BCX49881.1"/>
    <property type="molecule type" value="Genomic_DNA"/>
</dbReference>